<reference evidence="4" key="1">
    <citation type="submission" date="2016-06" db="UniProtKB">
        <authorList>
            <consortium name="WormBaseParasite"/>
        </authorList>
    </citation>
    <scope>IDENTIFICATION</scope>
</reference>
<feature type="transmembrane region" description="Helical" evidence="1">
    <location>
        <begin position="107"/>
        <end position="126"/>
    </location>
</feature>
<organism evidence="4">
    <name type="scientific">Soboliphyme baturini</name>
    <dbReference type="NCBI Taxonomy" id="241478"/>
    <lineage>
        <taxon>Eukaryota</taxon>
        <taxon>Metazoa</taxon>
        <taxon>Ecdysozoa</taxon>
        <taxon>Nematoda</taxon>
        <taxon>Enoplea</taxon>
        <taxon>Dorylaimia</taxon>
        <taxon>Dioctophymatida</taxon>
        <taxon>Dioctophymatoidea</taxon>
        <taxon>Soboliphymatidae</taxon>
        <taxon>Soboliphyme</taxon>
    </lineage>
</organism>
<evidence type="ECO:0000256" key="1">
    <source>
        <dbReference type="SAM" id="Phobius"/>
    </source>
</evidence>
<keyword evidence="1" id="KW-0812">Transmembrane</keyword>
<name>A0A183JB14_9BILA</name>
<dbReference type="EMBL" id="UZAM01019994">
    <property type="protein sequence ID" value="VDP53693.1"/>
    <property type="molecule type" value="Genomic_DNA"/>
</dbReference>
<accession>A0A183JB14</accession>
<evidence type="ECO:0000313" key="3">
    <source>
        <dbReference type="Proteomes" id="UP000270296"/>
    </source>
</evidence>
<dbReference type="Proteomes" id="UP000270296">
    <property type="component" value="Unassembled WGS sequence"/>
</dbReference>
<gene>
    <name evidence="2" type="ORF">SBAD_LOCUS13062</name>
</gene>
<dbReference type="WBParaSite" id="SBAD_0001347801-mRNA-1">
    <property type="protein sequence ID" value="SBAD_0001347801-mRNA-1"/>
    <property type="gene ID" value="SBAD_0001347801"/>
</dbReference>
<keyword evidence="3" id="KW-1185">Reference proteome</keyword>
<evidence type="ECO:0000313" key="2">
    <source>
        <dbReference type="EMBL" id="VDP53693.1"/>
    </source>
</evidence>
<dbReference type="AlphaFoldDB" id="A0A183JB14"/>
<evidence type="ECO:0000313" key="4">
    <source>
        <dbReference type="WBParaSite" id="SBAD_0001347801-mRNA-1"/>
    </source>
</evidence>
<protein>
    <submittedName>
        <fullName evidence="4">HMA domain-containing protein</fullName>
    </submittedName>
</protein>
<keyword evidence="1" id="KW-1133">Transmembrane helix</keyword>
<keyword evidence="1" id="KW-0472">Membrane</keyword>
<proteinExistence type="predicted"/>
<reference evidence="2 3" key="2">
    <citation type="submission" date="2018-11" db="EMBL/GenBank/DDBJ databases">
        <authorList>
            <consortium name="Pathogen Informatics"/>
        </authorList>
    </citation>
    <scope>NUCLEOTIDE SEQUENCE [LARGE SCALE GENOMIC DNA]</scope>
</reference>
<sequence length="135" mass="15122">MDPNSTAATVVKKLRTGRVLPRVISTVNVDLQSRSLCNNCVEVLKDAVAKGLPQSIKNSKRRLSITADHDVLGHSVQVVVFFPALLKGEAIEKTIMAYLMRSRPMKVIRWLLFPSLLSFHITYVAMQKLVLFFAL</sequence>